<dbReference type="EMBL" id="MN739852">
    <property type="protein sequence ID" value="QHT74601.1"/>
    <property type="molecule type" value="Genomic_DNA"/>
</dbReference>
<organism evidence="2">
    <name type="scientific">viral metagenome</name>
    <dbReference type="NCBI Taxonomy" id="1070528"/>
    <lineage>
        <taxon>unclassified sequences</taxon>
        <taxon>metagenomes</taxon>
        <taxon>organismal metagenomes</taxon>
    </lineage>
</organism>
<keyword evidence="1" id="KW-0812">Transmembrane</keyword>
<dbReference type="AlphaFoldDB" id="A0A6C0H229"/>
<keyword evidence="1" id="KW-0472">Membrane</keyword>
<reference evidence="2" key="1">
    <citation type="journal article" date="2020" name="Nature">
        <title>Giant virus diversity and host interactions through global metagenomics.</title>
        <authorList>
            <person name="Schulz F."/>
            <person name="Roux S."/>
            <person name="Paez-Espino D."/>
            <person name="Jungbluth S."/>
            <person name="Walsh D.A."/>
            <person name="Denef V.J."/>
            <person name="McMahon K.D."/>
            <person name="Konstantinidis K.T."/>
            <person name="Eloe-Fadrosh E.A."/>
            <person name="Kyrpides N.C."/>
            <person name="Woyke T."/>
        </authorList>
    </citation>
    <scope>NUCLEOTIDE SEQUENCE</scope>
    <source>
        <strain evidence="2">GVMAG-M-3300023179-59</strain>
    </source>
</reference>
<proteinExistence type="predicted"/>
<sequence length="33" mass="3942">MSYTVIIKTVFCIYNIMGFYFILVHLLANLDWV</sequence>
<keyword evidence="1" id="KW-1133">Transmembrane helix</keyword>
<protein>
    <submittedName>
        <fullName evidence="2">Uncharacterized protein</fullName>
    </submittedName>
</protein>
<name>A0A6C0H229_9ZZZZ</name>
<accession>A0A6C0H229</accession>
<feature type="transmembrane region" description="Helical" evidence="1">
    <location>
        <begin position="6"/>
        <end position="28"/>
    </location>
</feature>
<evidence type="ECO:0000313" key="2">
    <source>
        <dbReference type="EMBL" id="QHT74601.1"/>
    </source>
</evidence>
<evidence type="ECO:0000256" key="1">
    <source>
        <dbReference type="SAM" id="Phobius"/>
    </source>
</evidence>